<dbReference type="PANTHER" id="PTHR22850">
    <property type="entry name" value="WD40 REPEAT FAMILY"/>
    <property type="match status" value="1"/>
</dbReference>
<comment type="subcellular location">
    <subcellularLocation>
        <location evidence="1">Nucleus</location>
    </subcellularLocation>
</comment>
<dbReference type="InterPro" id="IPR019775">
    <property type="entry name" value="WD40_repeat_CS"/>
</dbReference>
<reference evidence="8 9" key="1">
    <citation type="submission" date="2018-10" db="EMBL/GenBank/DDBJ databases">
        <title>Draft genome sequence of the microsporidian Tubulinosema ratisbonensis.</title>
        <authorList>
            <person name="Polonais V."/>
            <person name="Peyretaillade E."/>
            <person name="Niehus S."/>
            <person name="Wawrzyniak I."/>
            <person name="Franchet A."/>
            <person name="Gaspin C."/>
            <person name="Reichstadt M."/>
            <person name="Belser C."/>
            <person name="Labadie K."/>
            <person name="Delbac F."/>
            <person name="Ferrandon D."/>
        </authorList>
    </citation>
    <scope>NUCLEOTIDE SEQUENCE [LARGE SCALE GENOMIC DNA]</scope>
    <source>
        <strain evidence="8 9">Franzen</strain>
    </source>
</reference>
<dbReference type="PROSITE" id="PS00678">
    <property type="entry name" value="WD_REPEATS_1"/>
    <property type="match status" value="3"/>
</dbReference>
<dbReference type="SUPFAM" id="SSF50978">
    <property type="entry name" value="WD40 repeat-like"/>
    <property type="match status" value="1"/>
</dbReference>
<feature type="repeat" description="WD" evidence="6">
    <location>
        <begin position="327"/>
        <end position="366"/>
    </location>
</feature>
<keyword evidence="5" id="KW-0539">Nucleus</keyword>
<dbReference type="OrthoDB" id="427795at2759"/>
<feature type="repeat" description="WD" evidence="6">
    <location>
        <begin position="146"/>
        <end position="188"/>
    </location>
</feature>
<keyword evidence="3" id="KW-0677">Repeat</keyword>
<organism evidence="8 9">
    <name type="scientific">Tubulinosema ratisbonensis</name>
    <dbReference type="NCBI Taxonomy" id="291195"/>
    <lineage>
        <taxon>Eukaryota</taxon>
        <taxon>Fungi</taxon>
        <taxon>Fungi incertae sedis</taxon>
        <taxon>Microsporidia</taxon>
        <taxon>Tubulinosematoidea</taxon>
        <taxon>Tubulinosematidae</taxon>
        <taxon>Tubulinosema</taxon>
    </lineage>
</organism>
<dbReference type="Gene3D" id="2.130.10.10">
    <property type="entry name" value="YVTN repeat-like/Quinoprotein amine dehydrogenase"/>
    <property type="match status" value="1"/>
</dbReference>
<sequence length="366" mass="41776">MSDENKAINAEYMCWRKNISSLYSMMVNHSIEWPALSVQFYPDYTRTNNLTTQRLLISPHTSGQDQEYLHIVELTLPDTVDDAETEECFKLKIVQKIALSTEVNRARYSYLSPNLIAVRSDEKEVLVFDSTTHLSNEKACKPDYILKGHEAGGYGLDWSFFESNILLSCGEDKKIILWDITKNSSNFFEGHKGVVNDINFNKINLNLFISVGDSKQMILWDKRMNNPVKVLEAHSSDILCCEFNPLEENICATGSADSSLKVWDIRNLDNALFNLIGHKKEISVVRWSPHVSSLLASGSYDRRVILWDLKRNTLVDQEAPSEMLFMHAGHTNVITDIAWNPLEKYELASTAEDNILQIWSRGEESV</sequence>
<evidence type="ECO:0000256" key="5">
    <source>
        <dbReference type="ARBA" id="ARBA00023242"/>
    </source>
</evidence>
<dbReference type="GO" id="GO:0016740">
    <property type="term" value="F:transferase activity"/>
    <property type="evidence" value="ECO:0007669"/>
    <property type="project" value="UniProtKB-KW"/>
</dbReference>
<dbReference type="AlphaFoldDB" id="A0A437AM31"/>
<protein>
    <submittedName>
        <fullName evidence="8">Histone acetyltransferase</fullName>
    </submittedName>
</protein>
<dbReference type="GO" id="GO:0005634">
    <property type="term" value="C:nucleus"/>
    <property type="evidence" value="ECO:0007669"/>
    <property type="project" value="UniProtKB-SubCell"/>
</dbReference>
<dbReference type="VEuPathDB" id="MicrosporidiaDB:TUBRATIS_12510"/>
<evidence type="ECO:0000256" key="3">
    <source>
        <dbReference type="ARBA" id="ARBA00022737"/>
    </source>
</evidence>
<proteinExistence type="predicted"/>
<keyword evidence="4" id="KW-0156">Chromatin regulator</keyword>
<feature type="repeat" description="WD" evidence="6">
    <location>
        <begin position="275"/>
        <end position="317"/>
    </location>
</feature>
<comment type="caution">
    <text evidence="8">The sequence shown here is derived from an EMBL/GenBank/DDBJ whole genome shotgun (WGS) entry which is preliminary data.</text>
</comment>
<dbReference type="InterPro" id="IPR022052">
    <property type="entry name" value="Histone-bd_RBBP4-like_N"/>
</dbReference>
<keyword evidence="9" id="KW-1185">Reference proteome</keyword>
<gene>
    <name evidence="8" type="ORF">TUBRATIS_12510</name>
</gene>
<evidence type="ECO:0000259" key="7">
    <source>
        <dbReference type="Pfam" id="PF12265"/>
    </source>
</evidence>
<dbReference type="PROSITE" id="PS50082">
    <property type="entry name" value="WD_REPEATS_2"/>
    <property type="match status" value="4"/>
</dbReference>
<dbReference type="InterPro" id="IPR036322">
    <property type="entry name" value="WD40_repeat_dom_sf"/>
</dbReference>
<evidence type="ECO:0000313" key="8">
    <source>
        <dbReference type="EMBL" id="RVD92253.1"/>
    </source>
</evidence>
<dbReference type="Proteomes" id="UP000282876">
    <property type="component" value="Unassembled WGS sequence"/>
</dbReference>
<feature type="domain" description="Histone-binding protein RBBP4-like N-terminal" evidence="7">
    <location>
        <begin position="11"/>
        <end position="78"/>
    </location>
</feature>
<evidence type="ECO:0000256" key="4">
    <source>
        <dbReference type="ARBA" id="ARBA00022853"/>
    </source>
</evidence>
<dbReference type="InterPro" id="IPR001680">
    <property type="entry name" value="WD40_rpt"/>
</dbReference>
<dbReference type="Pfam" id="PF12265">
    <property type="entry name" value="CAF1C_H4-bd"/>
    <property type="match status" value="1"/>
</dbReference>
<keyword evidence="2 6" id="KW-0853">WD repeat</keyword>
<dbReference type="EMBL" id="RCSS01000266">
    <property type="protein sequence ID" value="RVD92253.1"/>
    <property type="molecule type" value="Genomic_DNA"/>
</dbReference>
<keyword evidence="8" id="KW-0808">Transferase</keyword>
<dbReference type="GO" id="GO:0006325">
    <property type="term" value="P:chromatin organization"/>
    <property type="evidence" value="ECO:0007669"/>
    <property type="project" value="UniProtKB-KW"/>
</dbReference>
<evidence type="ECO:0000313" key="9">
    <source>
        <dbReference type="Proteomes" id="UP000282876"/>
    </source>
</evidence>
<dbReference type="PRINTS" id="PR00320">
    <property type="entry name" value="GPROTEINBRPT"/>
</dbReference>
<dbReference type="Pfam" id="PF00400">
    <property type="entry name" value="WD40"/>
    <property type="match status" value="4"/>
</dbReference>
<evidence type="ECO:0000256" key="1">
    <source>
        <dbReference type="ARBA" id="ARBA00004123"/>
    </source>
</evidence>
<evidence type="ECO:0000256" key="2">
    <source>
        <dbReference type="ARBA" id="ARBA00022574"/>
    </source>
</evidence>
<dbReference type="PROSITE" id="PS50294">
    <property type="entry name" value="WD_REPEATS_REGION"/>
    <property type="match status" value="3"/>
</dbReference>
<dbReference type="STRING" id="291195.A0A437AM31"/>
<dbReference type="InterPro" id="IPR050459">
    <property type="entry name" value="WD_repeat_RBAP46/RBAP48/MSI1"/>
</dbReference>
<name>A0A437AM31_9MICR</name>
<dbReference type="SMART" id="SM00320">
    <property type="entry name" value="WD40"/>
    <property type="match status" value="5"/>
</dbReference>
<feature type="repeat" description="WD" evidence="6">
    <location>
        <begin position="231"/>
        <end position="267"/>
    </location>
</feature>
<dbReference type="InterPro" id="IPR020472">
    <property type="entry name" value="WD40_PAC1"/>
</dbReference>
<dbReference type="InterPro" id="IPR015943">
    <property type="entry name" value="WD40/YVTN_repeat-like_dom_sf"/>
</dbReference>
<evidence type="ECO:0000256" key="6">
    <source>
        <dbReference type="PROSITE-ProRule" id="PRU00221"/>
    </source>
</evidence>
<accession>A0A437AM31</accession>